<evidence type="ECO:0000256" key="1">
    <source>
        <dbReference type="SAM" id="SignalP"/>
    </source>
</evidence>
<dbReference type="RefSeq" id="WP_191619196.1">
    <property type="nucleotide sequence ID" value="NZ_JACYFG010000051.1"/>
</dbReference>
<proteinExistence type="predicted"/>
<keyword evidence="3" id="KW-1185">Reference proteome</keyword>
<name>A0A927IK13_9BACT</name>
<keyword evidence="1" id="KW-0732">Signal</keyword>
<accession>A0A927IK13</accession>
<dbReference type="AlphaFoldDB" id="A0A927IK13"/>
<gene>
    <name evidence="2" type="ORF">IEN85_21710</name>
</gene>
<dbReference type="EMBL" id="JACYFG010000051">
    <property type="protein sequence ID" value="MBD5782130.1"/>
    <property type="molecule type" value="Genomic_DNA"/>
</dbReference>
<feature type="chain" id="PRO_5038139688" description="DUF1570 domain-containing protein" evidence="1">
    <location>
        <begin position="21"/>
        <end position="505"/>
    </location>
</feature>
<dbReference type="Gene3D" id="1.25.40.10">
    <property type="entry name" value="Tetratricopeptide repeat domain"/>
    <property type="match status" value="1"/>
</dbReference>
<evidence type="ECO:0008006" key="4">
    <source>
        <dbReference type="Google" id="ProtNLM"/>
    </source>
</evidence>
<sequence>MFTRFLLLSLALGFLCPNLAAKSKWWKTEIEGMRVYSESSENRTRKLLAELSDARGTLDLLFPGLVQEGAMPLNVYIFKSRKSFSQVAPLYDGKPNNSIVGLYLKHNYEGPSLIIVGEGETEQIRSTAFHEYVHHLLHQPGLKLPPWLDEGFAELFSTVVRKKDNKVVVGSTIPSSIYALQRHEPIPLKRFFRIQHSSHEYGSGSQETSVFYAQSWALTHFLMYGENKLPENAFRKLFNRAKNGTPIYEEDLMELLGVNYAQLEQMLANYCKNGKFTQLVYGLPANPSVEDAALVPLSQGEIQLLYGSLLLVTRDAQEAYPYLARASEALEQSTLAASFLGYQSMAQGRWSDATADLKRAIDLGGESPYLYLNYATSLLREHIPNYAFYSESINEAETGELLHALNRSRELGGDFSQELFKRFGEVILSSASEPPPEQVSVLVQGHQIYPYDEWIALYIAQYLVARSRWEEARNFVEYTSRLPLDSSARELHRTLLKSLPPKSEG</sequence>
<comment type="caution">
    <text evidence="2">The sequence shown here is derived from an EMBL/GenBank/DDBJ whole genome shotgun (WGS) entry which is preliminary data.</text>
</comment>
<evidence type="ECO:0000313" key="3">
    <source>
        <dbReference type="Proteomes" id="UP000622317"/>
    </source>
</evidence>
<dbReference type="InterPro" id="IPR011990">
    <property type="entry name" value="TPR-like_helical_dom_sf"/>
</dbReference>
<protein>
    <recommendedName>
        <fullName evidence="4">DUF1570 domain-containing protein</fullName>
    </recommendedName>
</protein>
<organism evidence="2 3">
    <name type="scientific">Pelagicoccus enzymogenes</name>
    <dbReference type="NCBI Taxonomy" id="2773457"/>
    <lineage>
        <taxon>Bacteria</taxon>
        <taxon>Pseudomonadati</taxon>
        <taxon>Verrucomicrobiota</taxon>
        <taxon>Opitutia</taxon>
        <taxon>Puniceicoccales</taxon>
        <taxon>Pelagicoccaceae</taxon>
        <taxon>Pelagicoccus</taxon>
    </lineage>
</organism>
<reference evidence="2" key="1">
    <citation type="submission" date="2020-09" db="EMBL/GenBank/DDBJ databases">
        <title>Pelagicoccus enzymogenes sp. nov. with an EPS production, isolated from marine sediment.</title>
        <authorList>
            <person name="Feng X."/>
        </authorList>
    </citation>
    <scope>NUCLEOTIDE SEQUENCE</scope>
    <source>
        <strain evidence="2">NFK12</strain>
    </source>
</reference>
<feature type="signal peptide" evidence="1">
    <location>
        <begin position="1"/>
        <end position="20"/>
    </location>
</feature>
<dbReference type="Proteomes" id="UP000622317">
    <property type="component" value="Unassembled WGS sequence"/>
</dbReference>
<dbReference type="SUPFAM" id="SSF48452">
    <property type="entry name" value="TPR-like"/>
    <property type="match status" value="1"/>
</dbReference>
<evidence type="ECO:0000313" key="2">
    <source>
        <dbReference type="EMBL" id="MBD5782130.1"/>
    </source>
</evidence>